<gene>
    <name evidence="1" type="ORF">BBAD15_g12502</name>
</gene>
<dbReference type="Pfam" id="PF03746">
    <property type="entry name" value="LamB_YcsF"/>
    <property type="match status" value="1"/>
</dbReference>
<evidence type="ECO:0000313" key="2">
    <source>
        <dbReference type="Proteomes" id="UP000030106"/>
    </source>
</evidence>
<dbReference type="SUPFAM" id="SSF88713">
    <property type="entry name" value="Glycoside hydrolase/deacetylase"/>
    <property type="match status" value="1"/>
</dbReference>
<dbReference type="NCBIfam" id="NF003816">
    <property type="entry name" value="PRK05406.1-5"/>
    <property type="match status" value="1"/>
</dbReference>
<accession>A0A0A2VN75</accession>
<protein>
    <recommendedName>
        <fullName evidence="3">Lactam utilization protein lamB</fullName>
    </recommendedName>
</protein>
<evidence type="ECO:0000313" key="1">
    <source>
        <dbReference type="EMBL" id="KGQ02289.1"/>
    </source>
</evidence>
<evidence type="ECO:0008006" key="3">
    <source>
        <dbReference type="Google" id="ProtNLM"/>
    </source>
</evidence>
<name>A0A0A2VN75_BEABA</name>
<dbReference type="HAMAP" id="MF_00691">
    <property type="entry name" value="PxpA"/>
    <property type="match status" value="1"/>
</dbReference>
<proteinExistence type="inferred from homology"/>
<dbReference type="STRING" id="1245745.A0A0A2VN75"/>
<dbReference type="GO" id="GO:0005975">
    <property type="term" value="P:carbohydrate metabolic process"/>
    <property type="evidence" value="ECO:0007669"/>
    <property type="project" value="InterPro"/>
</dbReference>
<dbReference type="NCBIfam" id="NF003814">
    <property type="entry name" value="PRK05406.1-3"/>
    <property type="match status" value="1"/>
</dbReference>
<reference evidence="1 2" key="1">
    <citation type="submission" date="2012-10" db="EMBL/GenBank/DDBJ databases">
        <title>Genome sequencing and analysis of entomopathogenic fungi Beauveria bassiana D1-5.</title>
        <authorList>
            <person name="Li Q."/>
            <person name="Wang L."/>
            <person name="Zhang Z."/>
            <person name="Wang Q."/>
            <person name="Ren J."/>
            <person name="Wang M."/>
            <person name="Xu W."/>
            <person name="Wang J."/>
            <person name="Lu Y."/>
            <person name="Du Q."/>
            <person name="Sun Z."/>
        </authorList>
    </citation>
    <scope>NUCLEOTIDE SEQUENCE [LARGE SCALE GENOMIC DNA]</scope>
    <source>
        <strain evidence="1 2">D1-5</strain>
    </source>
</reference>
<dbReference type="Proteomes" id="UP000030106">
    <property type="component" value="Unassembled WGS sequence"/>
</dbReference>
<dbReference type="Gene3D" id="3.20.20.370">
    <property type="entry name" value="Glycoside hydrolase/deacetylase"/>
    <property type="match status" value="1"/>
</dbReference>
<dbReference type="InterPro" id="IPR005501">
    <property type="entry name" value="LamB/YcsF/PxpA-like"/>
</dbReference>
<organism evidence="1 2">
    <name type="scientific">Beauveria bassiana D1-5</name>
    <dbReference type="NCBI Taxonomy" id="1245745"/>
    <lineage>
        <taxon>Eukaryota</taxon>
        <taxon>Fungi</taxon>
        <taxon>Dikarya</taxon>
        <taxon>Ascomycota</taxon>
        <taxon>Pezizomycotina</taxon>
        <taxon>Sordariomycetes</taxon>
        <taxon>Hypocreomycetidae</taxon>
        <taxon>Hypocreales</taxon>
        <taxon>Cordycipitaceae</taxon>
        <taxon>Beauveria</taxon>
    </lineage>
</organism>
<dbReference type="AlphaFoldDB" id="A0A0A2VN75"/>
<dbReference type="HOGENOM" id="CLU_652098_0_0_1"/>
<dbReference type="EMBL" id="ANFO01001676">
    <property type="protein sequence ID" value="KGQ02289.1"/>
    <property type="molecule type" value="Genomic_DNA"/>
</dbReference>
<sequence length="421" mass="46620">MARRHPQPPRRAEEVLDRQFRIHHVRGQQHRHVVAVRDQAFLDGVAVELVQLDVQVGIELRQALQVIRQEVADHGVGRRQQQASAFARIGAGHAQRLVDRGQDVVGVVEEAASGLGQRHAAGAALEQRRAHDLFQFADGRGDGGLRDRQLDRRLGDLSEFGGRDEIFELPEDLNSDMGEGFGSWKIGDDVDDAIMPLISSANIATGFHAGDPNIMNRTVVMAREHGIGIGAHPGFRDLVGFGRRDLNENAEGLVNDIVYQVGALREFARLYGLRLQHVKPHGALYMRAARDETLSRRLVQTLRDLEPTLMLYCMENSLTCKVARELGLPVVREFYADRDYDASGSIVFTRYTQALDPEQVADKVLRACTDGKVRTVDGRDIPIGFDSVCIHSDTPGALALVQATRARLEAHGIRIAPPRLS</sequence>
<dbReference type="PANTHER" id="PTHR30292:SF0">
    <property type="entry name" value="5-OXOPROLINASE SUBUNIT A"/>
    <property type="match status" value="1"/>
</dbReference>
<dbReference type="InterPro" id="IPR011330">
    <property type="entry name" value="Glyco_hydro/deAcase_b/a-brl"/>
</dbReference>
<comment type="caution">
    <text evidence="1">The sequence shown here is derived from an EMBL/GenBank/DDBJ whole genome shotgun (WGS) entry which is preliminary data.</text>
</comment>
<dbReference type="PANTHER" id="PTHR30292">
    <property type="entry name" value="UNCHARACTERIZED PROTEIN YBGL-RELATED"/>
    <property type="match status" value="1"/>
</dbReference>